<dbReference type="RefSeq" id="WP_320500046.1">
    <property type="nucleotide sequence ID" value="NZ_JAXCLX010000001.1"/>
</dbReference>
<keyword evidence="2" id="KW-1185">Reference proteome</keyword>
<accession>A0ABU5DWC9</accession>
<dbReference type="EMBL" id="JAXCLX010000001">
    <property type="protein sequence ID" value="MDY0871616.1"/>
    <property type="molecule type" value="Genomic_DNA"/>
</dbReference>
<evidence type="ECO:0000313" key="2">
    <source>
        <dbReference type="Proteomes" id="UP001271769"/>
    </source>
</evidence>
<dbReference type="Proteomes" id="UP001271769">
    <property type="component" value="Unassembled WGS sequence"/>
</dbReference>
<sequence>MAQLVLLNDYRRQGRRVYFNRDELNLLLGIYSRKVAHAVWRDYAIDHRSNMAIFSVYRRAQEQPTFAVTKVLLRGDKDANYILLAGKRQLKSSRRLPELIDFLDRQLNLVD</sequence>
<reference evidence="1 2" key="1">
    <citation type="journal article" date="2013" name="Antonie Van Leeuwenhoek">
        <title>Dongia rigui sp. nov., isolated from freshwater of a large wetland in Korea.</title>
        <authorList>
            <person name="Baik K.S."/>
            <person name="Hwang Y.M."/>
            <person name="Choi J.S."/>
            <person name="Kwon J."/>
            <person name="Seong C.N."/>
        </authorList>
    </citation>
    <scope>NUCLEOTIDE SEQUENCE [LARGE SCALE GENOMIC DNA]</scope>
    <source>
        <strain evidence="1 2">04SU4-P</strain>
    </source>
</reference>
<name>A0ABU5DWC9_9PROT</name>
<organism evidence="1 2">
    <name type="scientific">Dongia rigui</name>
    <dbReference type="NCBI Taxonomy" id="940149"/>
    <lineage>
        <taxon>Bacteria</taxon>
        <taxon>Pseudomonadati</taxon>
        <taxon>Pseudomonadota</taxon>
        <taxon>Alphaproteobacteria</taxon>
        <taxon>Rhodospirillales</taxon>
        <taxon>Dongiaceae</taxon>
        <taxon>Dongia</taxon>
    </lineage>
</organism>
<comment type="caution">
    <text evidence="1">The sequence shown here is derived from an EMBL/GenBank/DDBJ whole genome shotgun (WGS) entry which is preliminary data.</text>
</comment>
<gene>
    <name evidence="1" type="ORF">SMD31_06765</name>
</gene>
<evidence type="ECO:0000313" key="1">
    <source>
        <dbReference type="EMBL" id="MDY0871616.1"/>
    </source>
</evidence>
<dbReference type="Pfam" id="PF10984">
    <property type="entry name" value="DUF2794"/>
    <property type="match status" value="1"/>
</dbReference>
<protein>
    <submittedName>
        <fullName evidence="1">DUF2794 domain-containing protein</fullName>
    </submittedName>
</protein>
<proteinExistence type="predicted"/>
<dbReference type="InterPro" id="IPR021252">
    <property type="entry name" value="DUF2794"/>
</dbReference>